<keyword evidence="1" id="KW-1133">Transmembrane helix</keyword>
<dbReference type="RefSeq" id="WP_209643753.1">
    <property type="nucleotide sequence ID" value="NZ_JAGINW010000001.1"/>
</dbReference>
<comment type="caution">
    <text evidence="2">The sequence shown here is derived from an EMBL/GenBank/DDBJ whole genome shotgun (WGS) entry which is preliminary data.</text>
</comment>
<keyword evidence="1" id="KW-0472">Membrane</keyword>
<keyword evidence="1" id="KW-0812">Transmembrane</keyword>
<dbReference type="Proteomes" id="UP001519332">
    <property type="component" value="Unassembled WGS sequence"/>
</dbReference>
<evidence type="ECO:0000313" key="2">
    <source>
        <dbReference type="EMBL" id="MBP2326717.1"/>
    </source>
</evidence>
<name>A0ABS4TQN4_9PSEU</name>
<evidence type="ECO:0000256" key="1">
    <source>
        <dbReference type="SAM" id="Phobius"/>
    </source>
</evidence>
<protein>
    <submittedName>
        <fullName evidence="2">Uncharacterized protein</fullName>
    </submittedName>
</protein>
<feature type="transmembrane region" description="Helical" evidence="1">
    <location>
        <begin position="61"/>
        <end position="82"/>
    </location>
</feature>
<organism evidence="2 3">
    <name type="scientific">Kibdelosporangium banguiense</name>
    <dbReference type="NCBI Taxonomy" id="1365924"/>
    <lineage>
        <taxon>Bacteria</taxon>
        <taxon>Bacillati</taxon>
        <taxon>Actinomycetota</taxon>
        <taxon>Actinomycetes</taxon>
        <taxon>Pseudonocardiales</taxon>
        <taxon>Pseudonocardiaceae</taxon>
        <taxon>Kibdelosporangium</taxon>
    </lineage>
</organism>
<gene>
    <name evidence="2" type="ORF">JOF56_007102</name>
</gene>
<dbReference type="EMBL" id="JAGINW010000001">
    <property type="protein sequence ID" value="MBP2326717.1"/>
    <property type="molecule type" value="Genomic_DNA"/>
</dbReference>
<accession>A0ABS4TQN4</accession>
<proteinExistence type="predicted"/>
<evidence type="ECO:0000313" key="3">
    <source>
        <dbReference type="Proteomes" id="UP001519332"/>
    </source>
</evidence>
<sequence length="241" mass="26603">MRVDALYPAQLSRPDLPIPYAPSSMGTPRYAMVGRRIRLAAIWAAAGVLVGEFLGGSAWPYVVAFVAAVVAYALVSAVLLAMSRRRQASFEPAWLAAQSEVLQGRQFEVLRFMTNEPEDTEHGRRTKRRVYDLAQPSEVAKLFELRSRAVADGVNVPVTVEFSYPTEDAAKMGVERVRSELASIPMVGRRGAEITPRVWFPDGRYLVQPATERPVTYWVLGQPSLIVAEPAQDLTPVSAET</sequence>
<reference evidence="2 3" key="1">
    <citation type="submission" date="2021-03" db="EMBL/GenBank/DDBJ databases">
        <title>Sequencing the genomes of 1000 actinobacteria strains.</title>
        <authorList>
            <person name="Klenk H.-P."/>
        </authorList>
    </citation>
    <scope>NUCLEOTIDE SEQUENCE [LARGE SCALE GENOMIC DNA]</scope>
    <source>
        <strain evidence="2 3">DSM 46670</strain>
    </source>
</reference>
<feature type="transmembrane region" description="Helical" evidence="1">
    <location>
        <begin position="37"/>
        <end position="55"/>
    </location>
</feature>
<keyword evidence="3" id="KW-1185">Reference proteome</keyword>